<keyword evidence="21" id="KW-1185">Reference proteome</keyword>
<dbReference type="Gene3D" id="3.40.50.10190">
    <property type="entry name" value="BRCT domain"/>
    <property type="match status" value="1"/>
</dbReference>
<keyword evidence="13" id="KW-0233">DNA recombination</keyword>
<dbReference type="InterPro" id="IPR016059">
    <property type="entry name" value="DNA_ligase_ATP-dep_CS"/>
</dbReference>
<keyword evidence="15" id="KW-0539">Nucleus</keyword>
<keyword evidence="6" id="KW-0436">Ligase</keyword>
<evidence type="ECO:0000256" key="11">
    <source>
        <dbReference type="ARBA" id="ARBA00022840"/>
    </source>
</evidence>
<keyword evidence="9" id="KW-0547">Nucleotide-binding</keyword>
<keyword evidence="7" id="KW-0479">Metal-binding</keyword>
<evidence type="ECO:0000313" key="21">
    <source>
        <dbReference type="Proteomes" id="UP001153712"/>
    </source>
</evidence>
<dbReference type="GO" id="GO:0032807">
    <property type="term" value="C:DNA ligase IV complex"/>
    <property type="evidence" value="ECO:0007669"/>
    <property type="project" value="TreeGrafter"/>
</dbReference>
<dbReference type="InterPro" id="IPR036420">
    <property type="entry name" value="BRCT_dom_sf"/>
</dbReference>
<keyword evidence="12" id="KW-0460">Magnesium</keyword>
<comment type="cofactor">
    <cofactor evidence="1">
        <name>Mg(2+)</name>
        <dbReference type="ChEBI" id="CHEBI:18420"/>
    </cofactor>
</comment>
<evidence type="ECO:0000256" key="12">
    <source>
        <dbReference type="ARBA" id="ARBA00022842"/>
    </source>
</evidence>
<evidence type="ECO:0000256" key="13">
    <source>
        <dbReference type="ARBA" id="ARBA00023172"/>
    </source>
</evidence>
<keyword evidence="11" id="KW-0067">ATP-binding</keyword>
<proteinExistence type="inferred from homology"/>
<dbReference type="CDD" id="cd07903">
    <property type="entry name" value="Adenylation_DNA_ligase_IV"/>
    <property type="match status" value="1"/>
</dbReference>
<dbReference type="Gene3D" id="3.30.470.30">
    <property type="entry name" value="DNA ligase/mRNA capping enzyme"/>
    <property type="match status" value="1"/>
</dbReference>
<evidence type="ECO:0000256" key="2">
    <source>
        <dbReference type="ARBA" id="ARBA00004123"/>
    </source>
</evidence>
<evidence type="ECO:0000256" key="7">
    <source>
        <dbReference type="ARBA" id="ARBA00022723"/>
    </source>
</evidence>
<keyword evidence="14" id="KW-0234">DNA repair</keyword>
<dbReference type="EC" id="6.5.1.1" evidence="4"/>
<dbReference type="GO" id="GO:0003910">
    <property type="term" value="F:DNA ligase (ATP) activity"/>
    <property type="evidence" value="ECO:0007669"/>
    <property type="project" value="UniProtKB-EC"/>
</dbReference>
<dbReference type="EMBL" id="OU900098">
    <property type="protein sequence ID" value="CAG9862618.1"/>
    <property type="molecule type" value="Genomic_DNA"/>
</dbReference>
<evidence type="ECO:0000256" key="14">
    <source>
        <dbReference type="ARBA" id="ARBA00023204"/>
    </source>
</evidence>
<dbReference type="GO" id="GO:0006297">
    <property type="term" value="P:nucleotide-excision repair, DNA gap filling"/>
    <property type="evidence" value="ECO:0007669"/>
    <property type="project" value="TreeGrafter"/>
</dbReference>
<dbReference type="GO" id="GO:0003677">
    <property type="term" value="F:DNA binding"/>
    <property type="evidence" value="ECO:0007669"/>
    <property type="project" value="InterPro"/>
</dbReference>
<dbReference type="InterPro" id="IPR044125">
    <property type="entry name" value="Adenylation_DNA_ligase_IV"/>
</dbReference>
<dbReference type="Gene3D" id="1.10.3260.10">
    <property type="entry name" value="DNA ligase, ATP-dependent, N-terminal domain"/>
    <property type="match status" value="1"/>
</dbReference>
<dbReference type="NCBIfam" id="TIGR00574">
    <property type="entry name" value="dnl1"/>
    <property type="match status" value="1"/>
</dbReference>
<evidence type="ECO:0000313" key="20">
    <source>
        <dbReference type="EMBL" id="CAG9862618.1"/>
    </source>
</evidence>
<dbReference type="Proteomes" id="UP001153712">
    <property type="component" value="Chromosome 5"/>
</dbReference>
<dbReference type="SUPFAM" id="SSF50249">
    <property type="entry name" value="Nucleic acid-binding proteins"/>
    <property type="match status" value="1"/>
</dbReference>
<evidence type="ECO:0000256" key="9">
    <source>
        <dbReference type="ARBA" id="ARBA00022741"/>
    </source>
</evidence>
<evidence type="ECO:0000256" key="15">
    <source>
        <dbReference type="ARBA" id="ARBA00023242"/>
    </source>
</evidence>
<dbReference type="InterPro" id="IPR000977">
    <property type="entry name" value="DNA_ligase_ATP-dep"/>
</dbReference>
<evidence type="ECO:0000256" key="6">
    <source>
        <dbReference type="ARBA" id="ARBA00022598"/>
    </source>
</evidence>
<dbReference type="SUPFAM" id="SSF117018">
    <property type="entry name" value="ATP-dependent DNA ligase DNA-binding domain"/>
    <property type="match status" value="1"/>
</dbReference>
<dbReference type="GO" id="GO:0006303">
    <property type="term" value="P:double-strand break repair via nonhomologous end joining"/>
    <property type="evidence" value="ECO:0007669"/>
    <property type="project" value="TreeGrafter"/>
</dbReference>
<evidence type="ECO:0000256" key="5">
    <source>
        <dbReference type="ARBA" id="ARBA00022073"/>
    </source>
</evidence>
<dbReference type="SUPFAM" id="SSF56091">
    <property type="entry name" value="DNA ligase/mRNA capping enzyme, catalytic domain"/>
    <property type="match status" value="1"/>
</dbReference>
<dbReference type="InterPro" id="IPR012309">
    <property type="entry name" value="DNA_ligase_ATP-dep_C"/>
</dbReference>
<accession>A0A9N9TWG7</accession>
<dbReference type="Pfam" id="PF11411">
    <property type="entry name" value="DNA_ligase_IV"/>
    <property type="match status" value="1"/>
</dbReference>
<dbReference type="InterPro" id="IPR001357">
    <property type="entry name" value="BRCT_dom"/>
</dbReference>
<dbReference type="InterPro" id="IPR012340">
    <property type="entry name" value="NA-bd_OB-fold"/>
</dbReference>
<dbReference type="InterPro" id="IPR012308">
    <property type="entry name" value="DNA_ligase_ATP-dep_N"/>
</dbReference>
<dbReference type="InterPro" id="IPR012310">
    <property type="entry name" value="DNA_ligase_ATP-dep_cent"/>
</dbReference>
<dbReference type="PROSITE" id="PS00333">
    <property type="entry name" value="DNA_LIGASE_A2"/>
    <property type="match status" value="1"/>
</dbReference>
<comment type="similarity">
    <text evidence="3">Belongs to the ATP-dependent DNA ligase family.</text>
</comment>
<dbReference type="Pfam" id="PF01068">
    <property type="entry name" value="DNA_ligase_A_M"/>
    <property type="match status" value="1"/>
</dbReference>
<dbReference type="AlphaFoldDB" id="A0A9N9TWG7"/>
<organism evidence="20 21">
    <name type="scientific">Phyllotreta striolata</name>
    <name type="common">Striped flea beetle</name>
    <name type="synonym">Crioceris striolata</name>
    <dbReference type="NCBI Taxonomy" id="444603"/>
    <lineage>
        <taxon>Eukaryota</taxon>
        <taxon>Metazoa</taxon>
        <taxon>Ecdysozoa</taxon>
        <taxon>Arthropoda</taxon>
        <taxon>Hexapoda</taxon>
        <taxon>Insecta</taxon>
        <taxon>Pterygota</taxon>
        <taxon>Neoptera</taxon>
        <taxon>Endopterygota</taxon>
        <taxon>Coleoptera</taxon>
        <taxon>Polyphaga</taxon>
        <taxon>Cucujiformia</taxon>
        <taxon>Chrysomeloidea</taxon>
        <taxon>Chrysomelidae</taxon>
        <taxon>Galerucinae</taxon>
        <taxon>Alticini</taxon>
        <taxon>Phyllotreta</taxon>
    </lineage>
</organism>
<evidence type="ECO:0000256" key="16">
    <source>
        <dbReference type="ARBA" id="ARBA00030676"/>
    </source>
</evidence>
<dbReference type="InterPro" id="IPR036599">
    <property type="entry name" value="DNA_ligase_N_sf"/>
</dbReference>
<keyword evidence="8" id="KW-0677">Repeat</keyword>
<comment type="catalytic activity">
    <reaction evidence="18">
        <text>ATP + (deoxyribonucleotide)n-3'-hydroxyl + 5'-phospho-(deoxyribonucleotide)m = (deoxyribonucleotide)n+m + AMP + diphosphate.</text>
        <dbReference type="EC" id="6.5.1.1"/>
    </reaction>
</comment>
<dbReference type="Pfam" id="PF04675">
    <property type="entry name" value="DNA_ligase_A_N"/>
    <property type="match status" value="1"/>
</dbReference>
<evidence type="ECO:0000256" key="1">
    <source>
        <dbReference type="ARBA" id="ARBA00001946"/>
    </source>
</evidence>
<dbReference type="InterPro" id="IPR029710">
    <property type="entry name" value="LIG4"/>
</dbReference>
<evidence type="ECO:0000256" key="3">
    <source>
        <dbReference type="ARBA" id="ARBA00007572"/>
    </source>
</evidence>
<name>A0A9N9TWG7_PHYSR</name>
<evidence type="ECO:0000256" key="17">
    <source>
        <dbReference type="ARBA" id="ARBA00031942"/>
    </source>
</evidence>
<evidence type="ECO:0000256" key="10">
    <source>
        <dbReference type="ARBA" id="ARBA00022763"/>
    </source>
</evidence>
<dbReference type="Gene3D" id="2.40.50.140">
    <property type="entry name" value="Nucleic acid-binding proteins"/>
    <property type="match status" value="1"/>
</dbReference>
<dbReference type="PANTHER" id="PTHR45997:SF1">
    <property type="entry name" value="DNA LIGASE 4"/>
    <property type="match status" value="1"/>
</dbReference>
<dbReference type="GO" id="GO:0005958">
    <property type="term" value="C:DNA-dependent protein kinase-DNA ligase 4 complex"/>
    <property type="evidence" value="ECO:0007669"/>
    <property type="project" value="TreeGrafter"/>
</dbReference>
<evidence type="ECO:0000256" key="8">
    <source>
        <dbReference type="ARBA" id="ARBA00022737"/>
    </source>
</evidence>
<evidence type="ECO:0000259" key="19">
    <source>
        <dbReference type="SMART" id="SM00292"/>
    </source>
</evidence>
<evidence type="ECO:0000256" key="4">
    <source>
        <dbReference type="ARBA" id="ARBA00012727"/>
    </source>
</evidence>
<reference evidence="20" key="1">
    <citation type="submission" date="2022-01" db="EMBL/GenBank/DDBJ databases">
        <authorList>
            <person name="King R."/>
        </authorList>
    </citation>
    <scope>NUCLEOTIDE SEQUENCE</scope>
</reference>
<dbReference type="SMART" id="SM00292">
    <property type="entry name" value="BRCT"/>
    <property type="match status" value="1"/>
</dbReference>
<dbReference type="PANTHER" id="PTHR45997">
    <property type="entry name" value="DNA LIGASE 4"/>
    <property type="match status" value="1"/>
</dbReference>
<dbReference type="SUPFAM" id="SSF52113">
    <property type="entry name" value="BRCT domain"/>
    <property type="match status" value="1"/>
</dbReference>
<gene>
    <name evidence="20" type="ORF">PHYEVI_LOCUS8927</name>
</gene>
<feature type="domain" description="BRCT" evidence="19">
    <location>
        <begin position="625"/>
        <end position="703"/>
    </location>
</feature>
<dbReference type="Pfam" id="PF04679">
    <property type="entry name" value="DNA_ligase_A_C"/>
    <property type="match status" value="1"/>
</dbReference>
<dbReference type="GO" id="GO:0071897">
    <property type="term" value="P:DNA biosynthetic process"/>
    <property type="evidence" value="ECO:0007669"/>
    <property type="project" value="InterPro"/>
</dbReference>
<sequence length="855" mass="100246">MDFNFKEFCEFLDEIKRTKTPKEKFKCVAEKFKIIRNQLGSESNEKFYQILRLMVPSLDRERDSYNMKEATVARILIKMLDLPEGNDRNVLKKSHLMAHEATDFGDVVHSVIRKYLSYSVTTLTISDLNKYLDDLTKRRNEREGEDILMNIFKKCSSEHMKWVIRIILKDLKLGLGANSILNCYHKDGAAFYASNSNLKKVCDVLQKDSVRLHELEIEINEAFRPMLSKKIDATNFIKLLPENKPFFVENKFDGERFQLHMKNNEFKYFSRNGFDFTESLGNNYDTGTLTPQLKGLFRTNIKKVILDGELMMWHKRSRTFGSKGMTLDVKKLKEIGHYQPCFCIYDIILLNDRILTNVPLRERLQVLKTVFSHYKEGSLQLSQVKEVSSRQEIVDELNFRVDRDEEGIIIKDPDSVYKYSDRNSGWFKMKLEYFQDVMNDLDLILMGGNYEKSTSDWLKSFFVGIRSDDPTNKKPLYLALGKVSSGLNYEELAMLNKKIKTDGKKFEHFNSKSLAFGKDVPQYYIEPEKSLVFTIRASELVRDTHSDFKTHYTLRFPRVLKVRDDKPVDECLHITELLELTQNNKAVIKLNKRNLDLEELLKTKTRKIKRKEIIVPVIYDTAKISDVLEGYNILVSEEIELKQKEYLQSLVKRAGGSIQYILKDKVDIVLTWDRTDYIKELIKKRPKYDIVHTNWLQRVIQDGNLLGYNQEEIFYIGWSFKNCLSDELDKYGDSFTEETDVNKLKNTFEIITDMGDKCIIKNIVKLEGRKYLNHHTAYFDKHSIIGDHNSEIIYKSFLDEIQFQYYGGIIEEKLSTSVNLIIYNGNSDRKRVLQDYLHSIQRTDIEISTNSIIYN</sequence>
<comment type="subcellular location">
    <subcellularLocation>
        <location evidence="2">Nucleus</location>
    </subcellularLocation>
</comment>
<dbReference type="GO" id="GO:0046872">
    <property type="term" value="F:metal ion binding"/>
    <property type="evidence" value="ECO:0007669"/>
    <property type="project" value="UniProtKB-KW"/>
</dbReference>
<dbReference type="GO" id="GO:0006310">
    <property type="term" value="P:DNA recombination"/>
    <property type="evidence" value="ECO:0007669"/>
    <property type="project" value="UniProtKB-KW"/>
</dbReference>
<dbReference type="InterPro" id="IPR021536">
    <property type="entry name" value="DNA_ligase_IV_dom"/>
</dbReference>
<keyword evidence="10" id="KW-0227">DNA damage</keyword>
<evidence type="ECO:0000256" key="18">
    <source>
        <dbReference type="ARBA" id="ARBA00034003"/>
    </source>
</evidence>
<dbReference type="OrthoDB" id="151490at2759"/>
<protein>
    <recommendedName>
        <fullName evidence="5">DNA ligase 4</fullName>
        <ecNumber evidence="4">6.5.1.1</ecNumber>
    </recommendedName>
    <alternativeName>
        <fullName evidence="17">DNA ligase IV</fullName>
    </alternativeName>
    <alternativeName>
        <fullName evidence="16">Polydeoxyribonucleotide synthase [ATP] 4</fullName>
    </alternativeName>
</protein>
<dbReference type="GO" id="GO:0005524">
    <property type="term" value="F:ATP binding"/>
    <property type="evidence" value="ECO:0007669"/>
    <property type="project" value="UniProtKB-KW"/>
</dbReference>